<feature type="transmembrane region" description="Helical" evidence="1">
    <location>
        <begin position="56"/>
        <end position="76"/>
    </location>
</feature>
<name>F4G3F4_METCR</name>
<dbReference type="OrthoDB" id="43683at2157"/>
<reference evidence="2 3" key="1">
    <citation type="journal article" date="2011" name="J. Bacteriol.">
        <title>Complete genome sequence of Metallosphaera cuprina, a metal sulfide-oxidizing archaeon from a hot spring.</title>
        <authorList>
            <person name="Liu L.J."/>
            <person name="You X.Y."/>
            <person name="Zheng H."/>
            <person name="Wang S."/>
            <person name="Jiang C.Y."/>
            <person name="Liu S.J."/>
        </authorList>
    </citation>
    <scope>NUCLEOTIDE SEQUENCE [LARGE SCALE GENOMIC DNA]</scope>
    <source>
        <strain evidence="2 3">Ar-4</strain>
    </source>
</reference>
<dbReference type="KEGG" id="mcn:Mcup_1219"/>
<evidence type="ECO:0008006" key="4">
    <source>
        <dbReference type="Google" id="ProtNLM"/>
    </source>
</evidence>
<dbReference type="PATRIC" id="fig|1006006.8.peg.1215"/>
<feature type="transmembrane region" description="Helical" evidence="1">
    <location>
        <begin position="231"/>
        <end position="251"/>
    </location>
</feature>
<evidence type="ECO:0000313" key="2">
    <source>
        <dbReference type="EMBL" id="AEB95324.1"/>
    </source>
</evidence>
<gene>
    <name evidence="2" type="ordered locus">Mcup_1219</name>
</gene>
<feature type="transmembrane region" description="Helical" evidence="1">
    <location>
        <begin position="12"/>
        <end position="36"/>
    </location>
</feature>
<dbReference type="GeneID" id="10493410"/>
<keyword evidence="1" id="KW-0812">Transmembrane</keyword>
<keyword evidence="3" id="KW-1185">Reference proteome</keyword>
<feature type="transmembrane region" description="Helical" evidence="1">
    <location>
        <begin position="150"/>
        <end position="172"/>
    </location>
</feature>
<dbReference type="eggNOG" id="arCOG03768">
    <property type="taxonomic scope" value="Archaea"/>
</dbReference>
<keyword evidence="1" id="KW-0472">Membrane</keyword>
<dbReference type="Pfam" id="PF06157">
    <property type="entry name" value="DUF973"/>
    <property type="match status" value="1"/>
</dbReference>
<dbReference type="HOGENOM" id="CLU_075237_0_0_2"/>
<evidence type="ECO:0000256" key="1">
    <source>
        <dbReference type="SAM" id="Phobius"/>
    </source>
</evidence>
<proteinExistence type="predicted"/>
<accession>F4G3F4</accession>
<feature type="transmembrane region" description="Helical" evidence="1">
    <location>
        <begin position="192"/>
        <end position="211"/>
    </location>
</feature>
<feature type="transmembrane region" description="Helical" evidence="1">
    <location>
        <begin position="97"/>
        <end position="118"/>
    </location>
</feature>
<dbReference type="Proteomes" id="UP000007812">
    <property type="component" value="Chromosome"/>
</dbReference>
<dbReference type="AlphaFoldDB" id="F4G3F4"/>
<dbReference type="InterPro" id="IPR009321">
    <property type="entry name" value="DUF973"/>
</dbReference>
<sequence length="312" mass="34271">MEPSEEIKALNTLKLSALIGIVYSVIDIIELIIFLYTGIFTISTQLSGLTFLSSPYVFALVAVSAIIVIAQVFLSWRGFRILRRLNIAKEGYTGSKMLLIASIIDFIVIYPFLEFYLIPKVLPILKQIQATNSDAVRLSSSALSSLLPLIASYFVLILIGGILGIVGLVLIVIQEFKLGSRYEEGSLKLGSILQIIPIVNLAAFVLLYVGFSSSMRKVGSSLPPVLAYQVGLGSLSPEGIAQFSLFSVRAIKITKLKLKVKDNVIENSKVIELNQGENRIVTDFGPLELQKGSYTLELTLENGEEVKVYLIY</sequence>
<keyword evidence="1" id="KW-1133">Transmembrane helix</keyword>
<dbReference type="EMBL" id="CP002656">
    <property type="protein sequence ID" value="AEB95324.1"/>
    <property type="molecule type" value="Genomic_DNA"/>
</dbReference>
<evidence type="ECO:0000313" key="3">
    <source>
        <dbReference type="Proteomes" id="UP000007812"/>
    </source>
</evidence>
<dbReference type="RefSeq" id="WP_013737822.1">
    <property type="nucleotide sequence ID" value="NC_015435.1"/>
</dbReference>
<protein>
    <recommendedName>
        <fullName evidence="4">DUF973 family protein</fullName>
    </recommendedName>
</protein>
<organism evidence="2 3">
    <name type="scientific">Metallosphaera cuprina (strain Ar-4)</name>
    <dbReference type="NCBI Taxonomy" id="1006006"/>
    <lineage>
        <taxon>Archaea</taxon>
        <taxon>Thermoproteota</taxon>
        <taxon>Thermoprotei</taxon>
        <taxon>Sulfolobales</taxon>
        <taxon>Sulfolobaceae</taxon>
        <taxon>Metallosphaera</taxon>
    </lineage>
</organism>